<evidence type="ECO:0000313" key="1">
    <source>
        <dbReference type="EMBL" id="MPY42189.1"/>
    </source>
</evidence>
<comment type="caution">
    <text evidence="1">The sequence shown here is derived from an EMBL/GenBank/DDBJ whole genome shotgun (WGS) entry which is preliminary data.</text>
</comment>
<dbReference type="EMBL" id="VJZE01000137">
    <property type="protein sequence ID" value="MPY42189.1"/>
    <property type="molecule type" value="Genomic_DNA"/>
</dbReference>
<dbReference type="Proteomes" id="UP000326979">
    <property type="component" value="Unassembled WGS sequence"/>
</dbReference>
<reference evidence="1 2" key="1">
    <citation type="submission" date="2019-07" db="EMBL/GenBank/DDBJ databases">
        <title>New species of Amycolatopsis and Streptomyces.</title>
        <authorList>
            <person name="Duangmal K."/>
            <person name="Teo W.F.A."/>
            <person name="Lipun K."/>
        </authorList>
    </citation>
    <scope>NUCLEOTIDE SEQUENCE [LARGE SCALE GENOMIC DNA]</scope>
    <source>
        <strain evidence="1 2">TISTR 2346</strain>
    </source>
</reference>
<accession>A0A5N8W4E6</accession>
<protein>
    <submittedName>
        <fullName evidence="1">Uncharacterized protein</fullName>
    </submittedName>
</protein>
<feature type="non-terminal residue" evidence="1">
    <location>
        <position position="92"/>
    </location>
</feature>
<organism evidence="1 2">
    <name type="scientific">Streptomyces phyllanthi</name>
    <dbReference type="NCBI Taxonomy" id="1803180"/>
    <lineage>
        <taxon>Bacteria</taxon>
        <taxon>Bacillati</taxon>
        <taxon>Actinomycetota</taxon>
        <taxon>Actinomycetes</taxon>
        <taxon>Kitasatosporales</taxon>
        <taxon>Streptomycetaceae</taxon>
        <taxon>Streptomyces</taxon>
    </lineage>
</organism>
<dbReference type="AlphaFoldDB" id="A0A5N8W4E6"/>
<proteinExistence type="predicted"/>
<name>A0A5N8W4E6_9ACTN</name>
<sequence>MRRAPAVPPSLAPRCVVRTGEPPHWGRDTGSTRRCCCPGRCRAWPAPAFFRRLRGDLHVALAPGLPPSPGRSWLRTALLVPIHAFRSAQCTA</sequence>
<keyword evidence="2" id="KW-1185">Reference proteome</keyword>
<gene>
    <name evidence="1" type="ORF">FNH04_20435</name>
</gene>
<evidence type="ECO:0000313" key="2">
    <source>
        <dbReference type="Proteomes" id="UP000326979"/>
    </source>
</evidence>